<dbReference type="PANTHER" id="PTHR43539:SF68">
    <property type="entry name" value="FLAVIN-BINDING MONOOXYGENASE-LIKE PROTEIN (AFU_ORTHOLOGUE AFUA_4G09220)"/>
    <property type="match status" value="1"/>
</dbReference>
<dbReference type="OMA" id="IWILRTI"/>
<keyword evidence="2" id="KW-0503">Monooxygenase</keyword>
<name>A1CE04_ASPCL</name>
<dbReference type="VEuPathDB" id="FungiDB:ACLA_008410"/>
<proteinExistence type="predicted"/>
<organism evidence="2 3">
    <name type="scientific">Aspergillus clavatus (strain ATCC 1007 / CBS 513.65 / DSM 816 / NCTC 3887 / NRRL 1 / QM 1276 / 107)</name>
    <dbReference type="NCBI Taxonomy" id="344612"/>
    <lineage>
        <taxon>Eukaryota</taxon>
        <taxon>Fungi</taxon>
        <taxon>Dikarya</taxon>
        <taxon>Ascomycota</taxon>
        <taxon>Pezizomycotina</taxon>
        <taxon>Eurotiomycetes</taxon>
        <taxon>Eurotiomycetidae</taxon>
        <taxon>Eurotiales</taxon>
        <taxon>Aspergillaceae</taxon>
        <taxon>Aspergillus</taxon>
        <taxon>Aspergillus subgen. Fumigati</taxon>
    </lineage>
</organism>
<gene>
    <name evidence="2" type="ORF">ACLA_008410</name>
</gene>
<dbReference type="KEGG" id="act:ACLA_008410"/>
<dbReference type="GO" id="GO:0004497">
    <property type="term" value="F:monooxygenase activity"/>
    <property type="evidence" value="ECO:0007669"/>
    <property type="project" value="UniProtKB-KW"/>
</dbReference>
<keyword evidence="3" id="KW-1185">Reference proteome</keyword>
<evidence type="ECO:0000256" key="1">
    <source>
        <dbReference type="ARBA" id="ARBA00023002"/>
    </source>
</evidence>
<dbReference type="Gene3D" id="3.50.50.60">
    <property type="entry name" value="FAD/NAD(P)-binding domain"/>
    <property type="match status" value="1"/>
</dbReference>
<dbReference type="EMBL" id="DS027051">
    <property type="protein sequence ID" value="EAW12081.1"/>
    <property type="molecule type" value="Genomic_DNA"/>
</dbReference>
<dbReference type="Proteomes" id="UP000006701">
    <property type="component" value="Unassembled WGS sequence"/>
</dbReference>
<dbReference type="AlphaFoldDB" id="A1CE04"/>
<dbReference type="HOGENOM" id="CLU_015676_3_0_1"/>
<evidence type="ECO:0000313" key="3">
    <source>
        <dbReference type="Proteomes" id="UP000006701"/>
    </source>
</evidence>
<dbReference type="GeneID" id="4705557"/>
<dbReference type="PANTHER" id="PTHR43539">
    <property type="entry name" value="FLAVIN-BINDING MONOOXYGENASE-LIKE PROTEIN (AFU_ORTHOLOGUE AFUA_4G09220)"/>
    <property type="match status" value="1"/>
</dbReference>
<evidence type="ECO:0000313" key="2">
    <source>
        <dbReference type="EMBL" id="EAW12081.1"/>
    </source>
</evidence>
<protein>
    <submittedName>
        <fullName evidence="2">Flavin-containing monooxygenase, putative</fullName>
    </submittedName>
</protein>
<dbReference type="OrthoDB" id="74360at2759"/>
<accession>A1CE04</accession>
<sequence length="601" mass="67101">MDRKNTQNILPGLLDALPSANIPEDANLLTIVSPFATCLPRLDSSTLDKRVIWRDCFALTGTLRTFYSHGTVSEVYRNRCLARQAKEFHLHVDSAHIVRINKSSSWIDVPFHFVTAVSPAAQCSGVLSLIPDRENGEYKIWMMKTLLEQFIGHPSVDMLDPVAGIPSVNESKTSFDCVIVGAGHSGLNTAGRLLALGVSYLVLDRNMSVGDNWRHRYDSAKLHTIRDYSHLPFERTFADKQYEWLTKDDLADGFAGWVKRFHINVWTSSELCSGTWDELHREWTLKINAGEETIKTVTCRHVVLATGGTCEKPMIPSFSGQHNFKGLIQHSIDYRNAWDWKGQRGVIVGAANTAHDIAEDMLNAGLASVTMIQRSRTYVQPQEYLLNAWKPIYNENTPQDISDRVLYAGPIAVSRLTTMAALNSQAESQPERFVALERAGFKTEQFGDIVYLLNERFGGHYVDIGVSDKIARGLIKVKSDSAPVSYTEEGLLFEDGTRLPADVIVFATGYTGTLRDSVRDLFGDKIHAQVEEYWGLDQEGEIRGAYVPTGHPGLWYVGGGLGQVRFFARFVAMQIFADLQGSPLAVYKRPPSQQTCINCSE</sequence>
<dbReference type="InterPro" id="IPR050982">
    <property type="entry name" value="Auxin_biosynth/cation_transpt"/>
</dbReference>
<dbReference type="GO" id="GO:0050660">
    <property type="term" value="F:flavin adenine dinucleotide binding"/>
    <property type="evidence" value="ECO:0007669"/>
    <property type="project" value="TreeGrafter"/>
</dbReference>
<dbReference type="RefSeq" id="XP_001273507.1">
    <property type="nucleotide sequence ID" value="XM_001273506.1"/>
</dbReference>
<dbReference type="Pfam" id="PF13738">
    <property type="entry name" value="Pyr_redox_3"/>
    <property type="match status" value="1"/>
</dbReference>
<dbReference type="SUPFAM" id="SSF51905">
    <property type="entry name" value="FAD/NAD(P)-binding domain"/>
    <property type="match status" value="1"/>
</dbReference>
<keyword evidence="1" id="KW-0560">Oxidoreductase</keyword>
<dbReference type="InterPro" id="IPR036188">
    <property type="entry name" value="FAD/NAD-bd_sf"/>
</dbReference>
<reference evidence="2 3" key="1">
    <citation type="journal article" date="2008" name="PLoS Genet.">
        <title>Genomic islands in the pathogenic filamentous fungus Aspergillus fumigatus.</title>
        <authorList>
            <person name="Fedorova N.D."/>
            <person name="Khaldi N."/>
            <person name="Joardar V.S."/>
            <person name="Maiti R."/>
            <person name="Amedeo P."/>
            <person name="Anderson M.J."/>
            <person name="Crabtree J."/>
            <person name="Silva J.C."/>
            <person name="Badger J.H."/>
            <person name="Albarraq A."/>
            <person name="Angiuoli S."/>
            <person name="Bussey H."/>
            <person name="Bowyer P."/>
            <person name="Cotty P.J."/>
            <person name="Dyer P.S."/>
            <person name="Egan A."/>
            <person name="Galens K."/>
            <person name="Fraser-Liggett C.M."/>
            <person name="Haas B.J."/>
            <person name="Inman J.M."/>
            <person name="Kent R."/>
            <person name="Lemieux S."/>
            <person name="Malavazi I."/>
            <person name="Orvis J."/>
            <person name="Roemer T."/>
            <person name="Ronning C.M."/>
            <person name="Sundaram J.P."/>
            <person name="Sutton G."/>
            <person name="Turner G."/>
            <person name="Venter J.C."/>
            <person name="White O.R."/>
            <person name="Whitty B.R."/>
            <person name="Youngman P."/>
            <person name="Wolfe K.H."/>
            <person name="Goldman G.H."/>
            <person name="Wortman J.R."/>
            <person name="Jiang B."/>
            <person name="Denning D.W."/>
            <person name="Nierman W.C."/>
        </authorList>
    </citation>
    <scope>NUCLEOTIDE SEQUENCE [LARGE SCALE GENOMIC DNA]</scope>
    <source>
        <strain evidence="3">ATCC 1007 / CBS 513.65 / DSM 816 / NCTC 3887 / NRRL 1</strain>
    </source>
</reference>
<dbReference type="eggNOG" id="KOG1399">
    <property type="taxonomic scope" value="Eukaryota"/>
</dbReference>